<gene>
    <name evidence="2" type="ORF">QYT958_LOCUS37108</name>
</gene>
<dbReference type="EMBL" id="CAJOBR010030461">
    <property type="protein sequence ID" value="CAF4991101.1"/>
    <property type="molecule type" value="Genomic_DNA"/>
</dbReference>
<evidence type="ECO:0000256" key="1">
    <source>
        <dbReference type="SAM" id="MobiDB-lite"/>
    </source>
</evidence>
<organism evidence="2 3">
    <name type="scientific">Rotaria socialis</name>
    <dbReference type="NCBI Taxonomy" id="392032"/>
    <lineage>
        <taxon>Eukaryota</taxon>
        <taxon>Metazoa</taxon>
        <taxon>Spiralia</taxon>
        <taxon>Gnathifera</taxon>
        <taxon>Rotifera</taxon>
        <taxon>Eurotatoria</taxon>
        <taxon>Bdelloidea</taxon>
        <taxon>Philodinida</taxon>
        <taxon>Philodinidae</taxon>
        <taxon>Rotaria</taxon>
    </lineage>
</organism>
<name>A0A821ZWU5_9BILA</name>
<proteinExistence type="predicted"/>
<protein>
    <submittedName>
        <fullName evidence="2">Uncharacterized protein</fullName>
    </submittedName>
</protein>
<evidence type="ECO:0000313" key="2">
    <source>
        <dbReference type="EMBL" id="CAF4991101.1"/>
    </source>
</evidence>
<feature type="region of interest" description="Disordered" evidence="1">
    <location>
        <begin position="27"/>
        <end position="47"/>
    </location>
</feature>
<accession>A0A821ZWU5</accession>
<sequence length="47" mass="5413">GTATRRTIQTNDDSHRLQLSNKFVMLDVEDHDDNNENDDVQSPIIDE</sequence>
<evidence type="ECO:0000313" key="3">
    <source>
        <dbReference type="Proteomes" id="UP000663848"/>
    </source>
</evidence>
<comment type="caution">
    <text evidence="2">The sequence shown here is derived from an EMBL/GenBank/DDBJ whole genome shotgun (WGS) entry which is preliminary data.</text>
</comment>
<reference evidence="2" key="1">
    <citation type="submission" date="2021-02" db="EMBL/GenBank/DDBJ databases">
        <authorList>
            <person name="Nowell W R."/>
        </authorList>
    </citation>
    <scope>NUCLEOTIDE SEQUENCE</scope>
</reference>
<feature type="non-terminal residue" evidence="2">
    <location>
        <position position="1"/>
    </location>
</feature>
<dbReference type="Proteomes" id="UP000663848">
    <property type="component" value="Unassembled WGS sequence"/>
</dbReference>
<dbReference type="AlphaFoldDB" id="A0A821ZWU5"/>